<comment type="caution">
    <text evidence="2">The sequence shown here is derived from an EMBL/GenBank/DDBJ whole genome shotgun (WGS) entry which is preliminary data.</text>
</comment>
<protein>
    <recommendedName>
        <fullName evidence="1">LicD/FKTN/FKRP nucleotidyltransferase domain-containing protein</fullName>
    </recommendedName>
</protein>
<accession>A0A2H9T3B5</accession>
<feature type="domain" description="LicD/FKTN/FKRP nucleotidyltransferase" evidence="1">
    <location>
        <begin position="86"/>
        <end position="291"/>
    </location>
</feature>
<dbReference type="Pfam" id="PF04991">
    <property type="entry name" value="LicD"/>
    <property type="match status" value="1"/>
</dbReference>
<dbReference type="EMBL" id="NSIT01000408">
    <property type="protein sequence ID" value="PJE77725.1"/>
    <property type="molecule type" value="Genomic_DNA"/>
</dbReference>
<organism evidence="2">
    <name type="scientific">invertebrate metagenome</name>
    <dbReference type="NCBI Taxonomy" id="1711999"/>
    <lineage>
        <taxon>unclassified sequences</taxon>
        <taxon>metagenomes</taxon>
        <taxon>organismal metagenomes</taxon>
    </lineage>
</organism>
<sequence>MAKNKKYYKKWGLFLLLFALSIAGMKLAYLVQDKLLVSAIVHDLSRRSSSQDMDRLFPDERDQYASCDDAMRSVLLRLLAVFDYICQENRLTYWIDGGTLLGAVRHKGFIPWDDDVDVCMPEADYERFLVLAPSYLGKDMLLLDGARSPYLNKGIAKLYDTKSSSRFSRSEWNGCLPSGLFVDIFSMESHSQKIEDIKQLSKQAQNKTKPTYSLLRRIKNSCKEWVGLPQNADKRLRETLCDQGEYLYLRCRWFCYFYRRSQVYPLQKLPFESLSLPAPGDAHGYLTCLYGNYRKPPPESERIPHLLDVKTAQPDTYFYR</sequence>
<evidence type="ECO:0000313" key="2">
    <source>
        <dbReference type="EMBL" id="PJE77725.1"/>
    </source>
</evidence>
<dbReference type="PANTHER" id="PTHR43404:SF2">
    <property type="entry name" value="LIPOPOLYSACCHARIDE CHOLINEPHOSPHOTRANSFERASE LICD"/>
    <property type="match status" value="1"/>
</dbReference>
<dbReference type="InterPro" id="IPR052942">
    <property type="entry name" value="LPS_cholinephosphotransferase"/>
</dbReference>
<dbReference type="AlphaFoldDB" id="A0A2H9T3B5"/>
<dbReference type="InterPro" id="IPR007074">
    <property type="entry name" value="LicD/FKTN/FKRP_NTP_transf"/>
</dbReference>
<gene>
    <name evidence="2" type="ORF">CI610_03345</name>
</gene>
<dbReference type="GO" id="GO:0009100">
    <property type="term" value="P:glycoprotein metabolic process"/>
    <property type="evidence" value="ECO:0007669"/>
    <property type="project" value="UniProtKB-ARBA"/>
</dbReference>
<evidence type="ECO:0000259" key="1">
    <source>
        <dbReference type="Pfam" id="PF04991"/>
    </source>
</evidence>
<reference evidence="2" key="1">
    <citation type="journal article" date="2017" name="Appl. Environ. Microbiol.">
        <title>Molecular characterization of an Endozoicomonas-like organism causing infection in king scallop Pecten maximus L.</title>
        <authorList>
            <person name="Cano I."/>
            <person name="van Aerle R."/>
            <person name="Ross S."/>
            <person name="Verner-Jeffreys D.W."/>
            <person name="Paley R.K."/>
            <person name="Rimmer G."/>
            <person name="Ryder D."/>
            <person name="Hooper P."/>
            <person name="Stone D."/>
            <person name="Feist S.W."/>
        </authorList>
    </citation>
    <scope>NUCLEOTIDE SEQUENCE</scope>
</reference>
<name>A0A2H9T3B5_9ZZZZ</name>
<proteinExistence type="predicted"/>
<dbReference type="PANTHER" id="PTHR43404">
    <property type="entry name" value="LIPOPOLYSACCHARIDE CHOLINEPHOSPHOTRANSFERASE LICD"/>
    <property type="match status" value="1"/>
</dbReference>